<gene>
    <name evidence="1" type="primary">87</name>
    <name evidence="1" type="ORF">TANK_87</name>
</gene>
<dbReference type="GeneID" id="40080002"/>
<dbReference type="RefSeq" id="YP_009604112.1">
    <property type="nucleotide sequence ID" value="NC_041961.1"/>
</dbReference>
<dbReference type="EMBL" id="KU160669">
    <property type="protein sequence ID" value="ALY10622.1"/>
    <property type="molecule type" value="Genomic_DNA"/>
</dbReference>
<keyword evidence="2" id="KW-1185">Reference proteome</keyword>
<organism evidence="1 2">
    <name type="scientific">Arthrobacter phage Tank</name>
    <dbReference type="NCBI Taxonomy" id="1772319"/>
    <lineage>
        <taxon>Viruses</taxon>
        <taxon>Duplodnaviria</taxon>
        <taxon>Heunggongvirae</taxon>
        <taxon>Uroviricota</taxon>
        <taxon>Caudoviricetes</taxon>
        <taxon>Tankvirus</taxon>
        <taxon>Tankvirus tank</taxon>
    </lineage>
</organism>
<proteinExistence type="predicted"/>
<evidence type="ECO:0000313" key="1">
    <source>
        <dbReference type="EMBL" id="ALY10622.1"/>
    </source>
</evidence>
<evidence type="ECO:0000313" key="2">
    <source>
        <dbReference type="Proteomes" id="UP000224284"/>
    </source>
</evidence>
<dbReference type="KEGG" id="vg:40080002"/>
<name>A0A0U4B7A9_9CAUD</name>
<dbReference type="Proteomes" id="UP000224284">
    <property type="component" value="Segment"/>
</dbReference>
<protein>
    <submittedName>
        <fullName evidence="1">Uncharacterized protein</fullName>
    </submittedName>
</protein>
<sequence>MIRFESVGDDDGLEQPSMTNAQFYRIGMLINEYGWQYDYDVVFASFESRPEVVHLIAYPVGKTPRRIHINKEGEAFVTESCTWMDVTKEGARDVQANDA</sequence>
<reference evidence="1 2" key="1">
    <citation type="submission" date="2015-11" db="EMBL/GenBank/DDBJ databases">
        <authorList>
            <person name="Menninger J.E."/>
            <person name="Lamey M.E."/>
            <person name="Lindemann J.M."/>
            <person name="Martynyuk T."/>
            <person name="Mele F.E."/>
            <person name="Nabua C.T."/>
            <person name="Napoli C.K."/>
            <person name="Santiago L.M."/>
            <person name="Sweetman A.T."/>
            <person name="Weinstein J.L."/>
            <person name="Barrett N.A."/>
            <person name="Buerkert T.R."/>
            <person name="Cautela J.A."/>
            <person name="Egan M.S."/>
            <person name="Erb J.E."/>
            <person name="Garrigan K.E."/>
            <person name="Hagan D.J."/>
            <person name="Hartwell M.C."/>
            <person name="Hyduchak K.M."/>
            <person name="Jacob A.E."/>
            <person name="DeNigris D.M."/>
            <person name="London S.C."/>
            <person name="King-Smith C."/>
            <person name="Lee-Soety J.Y."/>
            <person name="Bradley K.W."/>
            <person name="Asai D.J."/>
            <person name="Bowman C.A."/>
            <person name="Russell D.A."/>
            <person name="Pope W.H."/>
            <person name="Jacobs-Sera D."/>
            <person name="Hendrix R.W."/>
            <person name="Hatfull G.F."/>
        </authorList>
    </citation>
    <scope>NUCLEOTIDE SEQUENCE [LARGE SCALE GENOMIC DNA]</scope>
</reference>
<accession>A0A0U4B7A9</accession>